<sequence>MKSNKSTKSLYIWLGICIALILLLNWFVTDSERVEAVYSRAFYPFYQYLPKLIFGLLPVSLGDLLYLAIVLFLLYLVVRTIVVLFKKQFHSAWRGVLTLISTALSLYIFFHLAWAINYYRFPVSKQLQLSVDTILLEDHLGVLEEQIQLANSLRGKLDLDSKVRTAVNTQIEVLMRDDREFSMLSKTQIHIKKPLSSVMISSFGTSGYLNPFSNEAHANVDMPITSYPFTVTHELAHQMGIGLEDECNFIAYVKLRNYQDPWFQYAAYYESIQYLLRSLYLVDEPMFQKYKAKLSEDIKSDLKKDRLYWESYTGWLTNLSGIFYDQYLKHNNQREGMARYGLVSRLIIAYEMNLKNGRGSIR</sequence>
<dbReference type="Pfam" id="PF12725">
    <property type="entry name" value="DUF3810"/>
    <property type="match status" value="1"/>
</dbReference>
<keyword evidence="1" id="KW-0812">Transmembrane</keyword>
<organism evidence="2 3">
    <name type="scientific">Sphingobacterium hotanense</name>
    <dbReference type="NCBI Taxonomy" id="649196"/>
    <lineage>
        <taxon>Bacteria</taxon>
        <taxon>Pseudomonadati</taxon>
        <taxon>Bacteroidota</taxon>
        <taxon>Sphingobacteriia</taxon>
        <taxon>Sphingobacteriales</taxon>
        <taxon>Sphingobacteriaceae</taxon>
        <taxon>Sphingobacterium</taxon>
    </lineage>
</organism>
<evidence type="ECO:0000313" key="2">
    <source>
        <dbReference type="EMBL" id="MDM1050269.1"/>
    </source>
</evidence>
<feature type="transmembrane region" description="Helical" evidence="1">
    <location>
        <begin position="97"/>
        <end position="119"/>
    </location>
</feature>
<dbReference type="EMBL" id="JACAGK010000082">
    <property type="protein sequence ID" value="MDM1050269.1"/>
    <property type="molecule type" value="Genomic_DNA"/>
</dbReference>
<keyword evidence="1" id="KW-1133">Transmembrane helix</keyword>
<dbReference type="Proteomes" id="UP001170954">
    <property type="component" value="Unassembled WGS sequence"/>
</dbReference>
<reference evidence="2" key="2">
    <citation type="journal article" date="2022" name="Sci. Total Environ.">
        <title>Prevalence, transmission, and molecular epidemiology of tet(X)-positive bacteria among humans, animals, and environmental niches in China: An epidemiological, and genomic-based study.</title>
        <authorList>
            <person name="Dong N."/>
            <person name="Zeng Y."/>
            <person name="Cai C."/>
            <person name="Sun C."/>
            <person name="Lu J."/>
            <person name="Liu C."/>
            <person name="Zhou H."/>
            <person name="Sun Q."/>
            <person name="Shu L."/>
            <person name="Wang H."/>
            <person name="Wang Y."/>
            <person name="Wang S."/>
            <person name="Wu C."/>
            <person name="Chan E.W."/>
            <person name="Chen G."/>
            <person name="Shen Z."/>
            <person name="Chen S."/>
            <person name="Zhang R."/>
        </authorList>
    </citation>
    <scope>NUCLEOTIDE SEQUENCE</scope>
    <source>
        <strain evidence="2">R1692</strain>
    </source>
</reference>
<keyword evidence="3" id="KW-1185">Reference proteome</keyword>
<feature type="transmembrane region" description="Helical" evidence="1">
    <location>
        <begin position="10"/>
        <end position="28"/>
    </location>
</feature>
<dbReference type="RefSeq" id="WP_286652369.1">
    <property type="nucleotide sequence ID" value="NZ_JACAGK010000082.1"/>
</dbReference>
<name>A0ABT7NSU5_9SPHI</name>
<reference evidence="2" key="1">
    <citation type="submission" date="2020-06" db="EMBL/GenBank/DDBJ databases">
        <authorList>
            <person name="Dong N."/>
        </authorList>
    </citation>
    <scope>NUCLEOTIDE SEQUENCE</scope>
    <source>
        <strain evidence="2">R1692</strain>
    </source>
</reference>
<proteinExistence type="predicted"/>
<gene>
    <name evidence="2" type="ORF">HX018_18685</name>
</gene>
<evidence type="ECO:0000313" key="3">
    <source>
        <dbReference type="Proteomes" id="UP001170954"/>
    </source>
</evidence>
<evidence type="ECO:0000256" key="1">
    <source>
        <dbReference type="SAM" id="Phobius"/>
    </source>
</evidence>
<keyword evidence="1" id="KW-0472">Membrane</keyword>
<protein>
    <submittedName>
        <fullName evidence="2">DUF3810 domain-containing protein</fullName>
    </submittedName>
</protein>
<accession>A0ABT7NSU5</accession>
<comment type="caution">
    <text evidence="2">The sequence shown here is derived from an EMBL/GenBank/DDBJ whole genome shotgun (WGS) entry which is preliminary data.</text>
</comment>
<dbReference type="InterPro" id="IPR024294">
    <property type="entry name" value="DUF3810"/>
</dbReference>